<protein>
    <submittedName>
        <fullName evidence="1">Uncharacterized protein</fullName>
    </submittedName>
</protein>
<reference evidence="1" key="1">
    <citation type="submission" date="2019-08" db="EMBL/GenBank/DDBJ databases">
        <authorList>
            <person name="Kucharzyk K."/>
            <person name="Murdoch R.W."/>
            <person name="Higgins S."/>
            <person name="Loffler F."/>
        </authorList>
    </citation>
    <scope>NUCLEOTIDE SEQUENCE</scope>
</reference>
<comment type="caution">
    <text evidence="1">The sequence shown here is derived from an EMBL/GenBank/DDBJ whole genome shotgun (WGS) entry which is preliminary data.</text>
</comment>
<dbReference type="AlphaFoldDB" id="A0A644ZG17"/>
<organism evidence="1">
    <name type="scientific">bioreactor metagenome</name>
    <dbReference type="NCBI Taxonomy" id="1076179"/>
    <lineage>
        <taxon>unclassified sequences</taxon>
        <taxon>metagenomes</taxon>
        <taxon>ecological metagenomes</taxon>
    </lineage>
</organism>
<name>A0A644ZG17_9ZZZZ</name>
<evidence type="ECO:0000313" key="1">
    <source>
        <dbReference type="EMBL" id="MPM39258.1"/>
    </source>
</evidence>
<dbReference type="EMBL" id="VSSQ01008578">
    <property type="protein sequence ID" value="MPM39258.1"/>
    <property type="molecule type" value="Genomic_DNA"/>
</dbReference>
<accession>A0A644ZG17</accession>
<gene>
    <name evidence="1" type="ORF">SDC9_85891</name>
</gene>
<proteinExistence type="predicted"/>
<sequence>MSVYTDVNFVHIEGMTVPNLELGRCQLMRLESIALANTNLE</sequence>